<sequence length="80" mass="8962">MISNHLSLVEHNRPQADALSDQIAQFLAAGGRIDELRSPPSNPIPPARSTRIDPETVLKRKPRKLTLTERRALRKMAEAL</sequence>
<evidence type="ECO:0000313" key="1">
    <source>
        <dbReference type="EMBL" id="KIQ57761.1"/>
    </source>
</evidence>
<gene>
    <name evidence="1" type="ORF">RL74_19205</name>
</gene>
<reference evidence="1 2" key="1">
    <citation type="submission" date="2015-01" db="EMBL/GenBank/DDBJ databases">
        <title>Draft Genome Sequence of the Biocontrol and Plant Growth-Promoting Rhizobacteria (PGPR) Pseudomonas fluorescens UM270.</title>
        <authorList>
            <person name="Hernandez-Salmeron J.E."/>
            <person name="Santoyo G."/>
            <person name="Moreno-Hagelsieb G."/>
            <person name="Hernandez-Leon R."/>
        </authorList>
    </citation>
    <scope>NUCLEOTIDE SEQUENCE [LARGE SCALE GENOMIC DNA]</scope>
    <source>
        <strain evidence="1 2">UM270</strain>
    </source>
</reference>
<proteinExistence type="predicted"/>
<protein>
    <submittedName>
        <fullName evidence="1">Uncharacterized protein</fullName>
    </submittedName>
</protein>
<name>A0A0D0NET4_PSEFL</name>
<accession>A0A0D0NET4</accession>
<dbReference type="RefSeq" id="WP_042731383.1">
    <property type="nucleotide sequence ID" value="NZ_JXNZ01000199.1"/>
</dbReference>
<dbReference type="AlphaFoldDB" id="A0A0D0NET4"/>
<dbReference type="OrthoDB" id="6906331at2"/>
<dbReference type="PATRIC" id="fig|294.124.peg.3955"/>
<dbReference type="Proteomes" id="UP000032101">
    <property type="component" value="Unassembled WGS sequence"/>
</dbReference>
<dbReference type="EMBL" id="JXNZ01000199">
    <property type="protein sequence ID" value="KIQ57761.1"/>
    <property type="molecule type" value="Genomic_DNA"/>
</dbReference>
<comment type="caution">
    <text evidence="1">The sequence shown here is derived from an EMBL/GenBank/DDBJ whole genome shotgun (WGS) entry which is preliminary data.</text>
</comment>
<evidence type="ECO:0000313" key="2">
    <source>
        <dbReference type="Proteomes" id="UP000032101"/>
    </source>
</evidence>
<organism evidence="1 2">
    <name type="scientific">Pseudomonas fluorescens</name>
    <dbReference type="NCBI Taxonomy" id="294"/>
    <lineage>
        <taxon>Bacteria</taxon>
        <taxon>Pseudomonadati</taxon>
        <taxon>Pseudomonadota</taxon>
        <taxon>Gammaproteobacteria</taxon>
        <taxon>Pseudomonadales</taxon>
        <taxon>Pseudomonadaceae</taxon>
        <taxon>Pseudomonas</taxon>
    </lineage>
</organism>